<dbReference type="EMBL" id="LAZR01011985">
    <property type="protein sequence ID" value="KKM49017.1"/>
    <property type="molecule type" value="Genomic_DNA"/>
</dbReference>
<comment type="caution">
    <text evidence="1">The sequence shown here is derived from an EMBL/GenBank/DDBJ whole genome shotgun (WGS) entry which is preliminary data.</text>
</comment>
<organism evidence="1">
    <name type="scientific">marine sediment metagenome</name>
    <dbReference type="NCBI Taxonomy" id="412755"/>
    <lineage>
        <taxon>unclassified sequences</taxon>
        <taxon>metagenomes</taxon>
        <taxon>ecological metagenomes</taxon>
    </lineage>
</organism>
<proteinExistence type="predicted"/>
<protein>
    <submittedName>
        <fullName evidence="1">Uncharacterized protein</fullName>
    </submittedName>
</protein>
<gene>
    <name evidence="1" type="ORF">LCGC14_1557180</name>
</gene>
<name>A0A0F9LPG5_9ZZZZ</name>
<dbReference type="AlphaFoldDB" id="A0A0F9LPG5"/>
<accession>A0A0F9LPG5</accession>
<reference evidence="1" key="1">
    <citation type="journal article" date="2015" name="Nature">
        <title>Complex archaea that bridge the gap between prokaryotes and eukaryotes.</title>
        <authorList>
            <person name="Spang A."/>
            <person name="Saw J.H."/>
            <person name="Jorgensen S.L."/>
            <person name="Zaremba-Niedzwiedzka K."/>
            <person name="Martijn J."/>
            <person name="Lind A.E."/>
            <person name="van Eijk R."/>
            <person name="Schleper C."/>
            <person name="Guy L."/>
            <person name="Ettema T.J."/>
        </authorList>
    </citation>
    <scope>NUCLEOTIDE SEQUENCE</scope>
</reference>
<sequence>MPMSDLAEETQMLDKALKDMCLLELQESITKLTKLINEVDLYWPDFKYTVQRTLRGKVRIRKNAKGWKIKGWKDSYCHYNIHLCAQDCHCDKTLAAHNTPLYYHDYYLEILKKTIAIWPKIVKHVEKLIRADHATNMTRLREAMSIPKLVPFLKPVNGE</sequence>
<evidence type="ECO:0000313" key="1">
    <source>
        <dbReference type="EMBL" id="KKM49017.1"/>
    </source>
</evidence>